<dbReference type="AlphaFoldDB" id="A5FUX0"/>
<dbReference type="GO" id="GO:0006811">
    <property type="term" value="P:monoatomic ion transport"/>
    <property type="evidence" value="ECO:0007669"/>
    <property type="project" value="UniProtKB-KW"/>
</dbReference>
<dbReference type="EMBL" id="CP000697">
    <property type="protein sequence ID" value="ABQ29402.1"/>
    <property type="molecule type" value="Genomic_DNA"/>
</dbReference>
<evidence type="ECO:0000256" key="4">
    <source>
        <dbReference type="ARBA" id="ARBA00022452"/>
    </source>
</evidence>
<dbReference type="Gene3D" id="2.40.160.20">
    <property type="match status" value="1"/>
</dbReference>
<keyword evidence="8 10" id="KW-0472">Membrane</keyword>
<keyword evidence="11" id="KW-0732">Signal</keyword>
<dbReference type="eggNOG" id="COG3637">
    <property type="taxonomic scope" value="Bacteria"/>
</dbReference>
<dbReference type="STRING" id="349163.Acry_0174"/>
<dbReference type="InterPro" id="IPR036737">
    <property type="entry name" value="OmpA-like_sf"/>
</dbReference>
<evidence type="ECO:0000256" key="1">
    <source>
        <dbReference type="ARBA" id="ARBA00004571"/>
    </source>
</evidence>
<evidence type="ECO:0000259" key="12">
    <source>
        <dbReference type="PROSITE" id="PS51123"/>
    </source>
</evidence>
<dbReference type="InterPro" id="IPR006664">
    <property type="entry name" value="OMP_bac"/>
</dbReference>
<evidence type="ECO:0000256" key="8">
    <source>
        <dbReference type="ARBA" id="ARBA00023136"/>
    </source>
</evidence>
<feature type="domain" description="OmpA-like" evidence="12">
    <location>
        <begin position="247"/>
        <end position="361"/>
    </location>
</feature>
<evidence type="ECO:0000313" key="14">
    <source>
        <dbReference type="Proteomes" id="UP000000245"/>
    </source>
</evidence>
<dbReference type="Pfam" id="PF02462">
    <property type="entry name" value="Opacity"/>
    <property type="match status" value="1"/>
</dbReference>
<keyword evidence="6" id="KW-0406">Ion transport</keyword>
<dbReference type="Gene3D" id="3.30.1330.60">
    <property type="entry name" value="OmpA-like domain"/>
    <property type="match status" value="1"/>
</dbReference>
<dbReference type="InterPro" id="IPR050330">
    <property type="entry name" value="Bact_OuterMem_StrucFunc"/>
</dbReference>
<dbReference type="HOGENOM" id="CLU_057473_4_0_5"/>
<evidence type="ECO:0000256" key="7">
    <source>
        <dbReference type="ARBA" id="ARBA00023114"/>
    </source>
</evidence>
<comment type="subcellular location">
    <subcellularLocation>
        <location evidence="1">Cell outer membrane</location>
        <topology evidence="1">Multi-pass membrane protein</topology>
    </subcellularLocation>
</comment>
<dbReference type="KEGG" id="acr:Acry_0174"/>
<dbReference type="InterPro" id="IPR003394">
    <property type="entry name" value="Porin_opacity"/>
</dbReference>
<keyword evidence="7" id="KW-0626">Porin</keyword>
<keyword evidence="4" id="KW-1134">Transmembrane beta strand</keyword>
<comment type="similarity">
    <text evidence="2">Belongs to the opacity porin family.</text>
</comment>
<sequence length="361" mass="38288">MKLRTTLLAATIIAAPALVPAAAMAQPVTGPYVSLGLGYNIMGSRKVKSISTPYGDFASGARTLFHNGFTGEASVGYGFGNGFRVELEGDYFHNQAAKVDGNGAQAVVSGTEQKYGFMANALYDFDVGVPYVYPYVGAGVGYQWLQWRNAGVTGARFNGTPGAFAYQAIAGLAFPIPAAPGLSATVEYRYMRTMGSDNYRATVGATPVTMKVGDEGNNMLMVGLRYELFPPAPPAPAAAPAPTPVAAPAPAPARTYLVFFNWDKANLTPRAQQIVSEAAKASQTTKVTRLNVNGYTDTSGAPAYNMKLSLRRAHNVAAQLVADGVSKNDIVIKGYGETHLLVPTGPNVREPQNRRVEIILH</sequence>
<keyword evidence="9" id="KW-0998">Cell outer membrane</keyword>
<evidence type="ECO:0000256" key="11">
    <source>
        <dbReference type="SAM" id="SignalP"/>
    </source>
</evidence>
<evidence type="ECO:0000256" key="5">
    <source>
        <dbReference type="ARBA" id="ARBA00022692"/>
    </source>
</evidence>
<organism evidence="13 14">
    <name type="scientific">Acidiphilium cryptum (strain JF-5)</name>
    <dbReference type="NCBI Taxonomy" id="349163"/>
    <lineage>
        <taxon>Bacteria</taxon>
        <taxon>Pseudomonadati</taxon>
        <taxon>Pseudomonadota</taxon>
        <taxon>Alphaproteobacteria</taxon>
        <taxon>Acetobacterales</taxon>
        <taxon>Acidocellaceae</taxon>
        <taxon>Acidiphilium</taxon>
    </lineage>
</organism>
<dbReference type="CDD" id="cd07185">
    <property type="entry name" value="OmpA_C-like"/>
    <property type="match status" value="1"/>
</dbReference>
<evidence type="ECO:0000256" key="3">
    <source>
        <dbReference type="ARBA" id="ARBA00022448"/>
    </source>
</evidence>
<dbReference type="InterPro" id="IPR006665">
    <property type="entry name" value="OmpA-like"/>
</dbReference>
<proteinExistence type="inferred from homology"/>
<feature type="chain" id="PRO_5002683023" evidence="11">
    <location>
        <begin position="26"/>
        <end position="361"/>
    </location>
</feature>
<keyword evidence="14" id="KW-1185">Reference proteome</keyword>
<dbReference type="PANTHER" id="PTHR30329">
    <property type="entry name" value="STATOR ELEMENT OF FLAGELLAR MOTOR COMPLEX"/>
    <property type="match status" value="1"/>
</dbReference>
<evidence type="ECO:0000256" key="6">
    <source>
        <dbReference type="ARBA" id="ARBA00023065"/>
    </source>
</evidence>
<dbReference type="InterPro" id="IPR011250">
    <property type="entry name" value="OMP/PagP_B-barrel"/>
</dbReference>
<protein>
    <submittedName>
        <fullName evidence="13">OmpA/MotB domain protein</fullName>
    </submittedName>
</protein>
<dbReference type="PRINTS" id="PR01021">
    <property type="entry name" value="OMPADOMAIN"/>
</dbReference>
<dbReference type="GO" id="GO:0009279">
    <property type="term" value="C:cell outer membrane"/>
    <property type="evidence" value="ECO:0007669"/>
    <property type="project" value="UniProtKB-SubCell"/>
</dbReference>
<dbReference type="eggNOG" id="COG2885">
    <property type="taxonomic scope" value="Bacteria"/>
</dbReference>
<feature type="signal peptide" evidence="11">
    <location>
        <begin position="1"/>
        <end position="25"/>
    </location>
</feature>
<evidence type="ECO:0000256" key="2">
    <source>
        <dbReference type="ARBA" id="ARBA00009830"/>
    </source>
</evidence>
<keyword evidence="3" id="KW-0813">Transport</keyword>
<evidence type="ECO:0000256" key="10">
    <source>
        <dbReference type="PROSITE-ProRule" id="PRU00473"/>
    </source>
</evidence>
<dbReference type="SUPFAM" id="SSF103088">
    <property type="entry name" value="OmpA-like"/>
    <property type="match status" value="1"/>
</dbReference>
<dbReference type="Pfam" id="PF00691">
    <property type="entry name" value="OmpA"/>
    <property type="match status" value="1"/>
</dbReference>
<dbReference type="SUPFAM" id="SSF56925">
    <property type="entry name" value="OMPA-like"/>
    <property type="match status" value="1"/>
</dbReference>
<keyword evidence="5" id="KW-0812">Transmembrane</keyword>
<dbReference type="GO" id="GO:0015288">
    <property type="term" value="F:porin activity"/>
    <property type="evidence" value="ECO:0007669"/>
    <property type="project" value="UniProtKB-KW"/>
</dbReference>
<accession>A5FUX0</accession>
<dbReference type="PANTHER" id="PTHR30329:SF21">
    <property type="entry name" value="LIPOPROTEIN YIAD-RELATED"/>
    <property type="match status" value="1"/>
</dbReference>
<dbReference type="Proteomes" id="UP000000245">
    <property type="component" value="Chromosome"/>
</dbReference>
<reference evidence="13 14" key="1">
    <citation type="submission" date="2007-05" db="EMBL/GenBank/DDBJ databases">
        <title>Complete sequence of chromosome of Acidiphilium cryptum JF-5.</title>
        <authorList>
            <consortium name="US DOE Joint Genome Institute"/>
            <person name="Copeland A."/>
            <person name="Lucas S."/>
            <person name="Lapidus A."/>
            <person name="Barry K."/>
            <person name="Detter J.C."/>
            <person name="Glavina del Rio T."/>
            <person name="Hammon N."/>
            <person name="Israni S."/>
            <person name="Dalin E."/>
            <person name="Tice H."/>
            <person name="Pitluck S."/>
            <person name="Sims D."/>
            <person name="Brettin T."/>
            <person name="Bruce D."/>
            <person name="Han C."/>
            <person name="Schmutz J."/>
            <person name="Larimer F."/>
            <person name="Land M."/>
            <person name="Hauser L."/>
            <person name="Kyrpides N."/>
            <person name="Kim E."/>
            <person name="Magnuson T."/>
            <person name="Richardson P."/>
        </authorList>
    </citation>
    <scope>NUCLEOTIDE SEQUENCE [LARGE SCALE GENOMIC DNA]</scope>
    <source>
        <strain evidence="13 14">JF-5</strain>
    </source>
</reference>
<evidence type="ECO:0000256" key="9">
    <source>
        <dbReference type="ARBA" id="ARBA00023237"/>
    </source>
</evidence>
<dbReference type="GO" id="GO:0046930">
    <property type="term" value="C:pore complex"/>
    <property type="evidence" value="ECO:0007669"/>
    <property type="project" value="UniProtKB-KW"/>
</dbReference>
<dbReference type="RefSeq" id="WP_011941329.1">
    <property type="nucleotide sequence ID" value="NC_009484.1"/>
</dbReference>
<dbReference type="PROSITE" id="PS51123">
    <property type="entry name" value="OMPA_2"/>
    <property type="match status" value="1"/>
</dbReference>
<gene>
    <name evidence="13" type="ordered locus">Acry_0174</name>
</gene>
<evidence type="ECO:0000313" key="13">
    <source>
        <dbReference type="EMBL" id="ABQ29402.1"/>
    </source>
</evidence>
<name>A5FUX0_ACICJ</name>